<reference evidence="1" key="1">
    <citation type="submission" date="2020-05" db="EMBL/GenBank/DDBJ databases">
        <authorList>
            <person name="Chiriac C."/>
            <person name="Salcher M."/>
            <person name="Ghai R."/>
            <person name="Kavagutti S V."/>
        </authorList>
    </citation>
    <scope>NUCLEOTIDE SEQUENCE</scope>
</reference>
<name>A0A6J6KRG9_9ZZZZ</name>
<evidence type="ECO:0000313" key="1">
    <source>
        <dbReference type="EMBL" id="CAB4651538.1"/>
    </source>
</evidence>
<dbReference type="AlphaFoldDB" id="A0A6J6KRG9"/>
<accession>A0A6J6KRG9</accession>
<dbReference type="EMBL" id="CAEZVY010000155">
    <property type="protein sequence ID" value="CAB4651538.1"/>
    <property type="molecule type" value="Genomic_DNA"/>
</dbReference>
<sequence length="48" mass="5318">MDDRVNPLESRFNVSMGRGIPLHDGKALVNQGETARIPGQRDNIVPFV</sequence>
<gene>
    <name evidence="1" type="ORF">UFOPK2158_01231</name>
</gene>
<protein>
    <submittedName>
        <fullName evidence="1">Unannotated protein</fullName>
    </submittedName>
</protein>
<organism evidence="1">
    <name type="scientific">freshwater metagenome</name>
    <dbReference type="NCBI Taxonomy" id="449393"/>
    <lineage>
        <taxon>unclassified sequences</taxon>
        <taxon>metagenomes</taxon>
        <taxon>ecological metagenomes</taxon>
    </lineage>
</organism>
<proteinExistence type="predicted"/>